<evidence type="ECO:0000256" key="1">
    <source>
        <dbReference type="ARBA" id="ARBA00007677"/>
    </source>
</evidence>
<gene>
    <name evidence="5" type="ORF">NA56DRAFT_623567</name>
</gene>
<evidence type="ECO:0000256" key="2">
    <source>
        <dbReference type="ARBA" id="ARBA00022676"/>
    </source>
</evidence>
<dbReference type="SUPFAM" id="SSF53448">
    <property type="entry name" value="Nucleotide-diphospho-sugar transferases"/>
    <property type="match status" value="1"/>
</dbReference>
<keyword evidence="3 5" id="KW-0808">Transferase</keyword>
<keyword evidence="6" id="KW-1185">Reference proteome</keyword>
<evidence type="ECO:0000313" key="6">
    <source>
        <dbReference type="Proteomes" id="UP000235672"/>
    </source>
</evidence>
<dbReference type="EMBL" id="KZ613476">
    <property type="protein sequence ID" value="PMD22869.1"/>
    <property type="molecule type" value="Genomic_DNA"/>
</dbReference>
<dbReference type="STRING" id="1745343.A0A2J6Q9C8"/>
<dbReference type="GO" id="GO:0005794">
    <property type="term" value="C:Golgi apparatus"/>
    <property type="evidence" value="ECO:0007669"/>
    <property type="project" value="TreeGrafter"/>
</dbReference>
<accession>A0A2J6Q9C8</accession>
<dbReference type="GO" id="GO:0016020">
    <property type="term" value="C:membrane"/>
    <property type="evidence" value="ECO:0007669"/>
    <property type="project" value="InterPro"/>
</dbReference>
<dbReference type="GO" id="GO:0006487">
    <property type="term" value="P:protein N-linked glycosylation"/>
    <property type="evidence" value="ECO:0007669"/>
    <property type="project" value="TreeGrafter"/>
</dbReference>
<dbReference type="InterPro" id="IPR002685">
    <property type="entry name" value="Glyco_trans_15"/>
</dbReference>
<dbReference type="Gene3D" id="3.90.550.10">
    <property type="entry name" value="Spore Coat Polysaccharide Biosynthesis Protein SpsA, Chain A"/>
    <property type="match status" value="1"/>
</dbReference>
<dbReference type="PANTHER" id="PTHR31121">
    <property type="entry name" value="ALPHA-1,2 MANNOSYLTRANSFERASE KTR1"/>
    <property type="match status" value="1"/>
</dbReference>
<reference evidence="5 6" key="1">
    <citation type="submission" date="2016-05" db="EMBL/GenBank/DDBJ databases">
        <title>A degradative enzymes factory behind the ericoid mycorrhizal symbiosis.</title>
        <authorList>
            <consortium name="DOE Joint Genome Institute"/>
            <person name="Martino E."/>
            <person name="Morin E."/>
            <person name="Grelet G."/>
            <person name="Kuo A."/>
            <person name="Kohler A."/>
            <person name="Daghino S."/>
            <person name="Barry K."/>
            <person name="Choi C."/>
            <person name="Cichocki N."/>
            <person name="Clum A."/>
            <person name="Copeland A."/>
            <person name="Hainaut M."/>
            <person name="Haridas S."/>
            <person name="Labutti K."/>
            <person name="Lindquist E."/>
            <person name="Lipzen A."/>
            <person name="Khouja H.-R."/>
            <person name="Murat C."/>
            <person name="Ohm R."/>
            <person name="Olson A."/>
            <person name="Spatafora J."/>
            <person name="Veneault-Fourrey C."/>
            <person name="Henrissat B."/>
            <person name="Grigoriev I."/>
            <person name="Martin F."/>
            <person name="Perotto S."/>
        </authorList>
    </citation>
    <scope>NUCLEOTIDE SEQUENCE [LARGE SCALE GENOMIC DNA]</scope>
    <source>
        <strain evidence="5 6">UAMH 7357</strain>
    </source>
</reference>
<dbReference type="Proteomes" id="UP000235672">
    <property type="component" value="Unassembled WGS sequence"/>
</dbReference>
<keyword evidence="4" id="KW-0812">Transmembrane</keyword>
<dbReference type="GO" id="GO:0000026">
    <property type="term" value="F:alpha-1,2-mannosyltransferase activity"/>
    <property type="evidence" value="ECO:0007669"/>
    <property type="project" value="TreeGrafter"/>
</dbReference>
<dbReference type="GO" id="GO:0000032">
    <property type="term" value="P:cell wall mannoprotein biosynthetic process"/>
    <property type="evidence" value="ECO:0007669"/>
    <property type="project" value="TreeGrafter"/>
</dbReference>
<keyword evidence="4" id="KW-0472">Membrane</keyword>
<keyword evidence="4" id="KW-1133">Transmembrane helix</keyword>
<dbReference type="PANTHER" id="PTHR31121:SF7">
    <property type="entry name" value="MANNOSYLTRANSFERASE KTR4-RELATED"/>
    <property type="match status" value="1"/>
</dbReference>
<dbReference type="InterPro" id="IPR029044">
    <property type="entry name" value="Nucleotide-diphossugar_trans"/>
</dbReference>
<proteinExistence type="inferred from homology"/>
<dbReference type="OrthoDB" id="202470at2759"/>
<sequence length="514" mass="59963">MSDRNFRSFNNRALPYTPIRSGTTVSSSNSNWSFRSVSSASSSDSSTFWKTPPKRWNAPGPGMKHISIPGLAFVQQYISSRRLLLLAFFLTLALITLIPIATRHDPSPSTVHAISAFQPLRATFEDTNKKRPDPIRWLKENSNDRHAVLRIDLPQFALLGGSKPRAALISLVRNSELEGMMRSMRQLEFRWNRKYQYPWIFFNDEPFTEEFKAATRNLTSAKCYYELVPREHWSLPEWIDEGRFMNSLEYLGTIGVGKGWMVSYHHMCRWNSGFFYKHPSLENYDWYWRVEPDVHYFCDINYDVFRFMRDNKMKYGFNMNILDDARSFPSLWTRTRAFATAHPHLIHPEADLGWLLDPTNGNEYNNCQFFSNFEIGSLNFWRGEANDAYFNWLDNAGGFYYERFGDAPVHTLSVAMFVPKSEIWFFRDIGYQHDINHHCPPHKEGQCSCQPTSIDENFYKLVPLESPQRKPVDTCIRQFLGGDWLKKQEGWSMEAEKAFGGDGYHGYELLGDEL</sequence>
<feature type="transmembrane region" description="Helical" evidence="4">
    <location>
        <begin position="83"/>
        <end position="101"/>
    </location>
</feature>
<evidence type="ECO:0000256" key="3">
    <source>
        <dbReference type="ARBA" id="ARBA00022679"/>
    </source>
</evidence>
<comment type="similarity">
    <text evidence="1">Belongs to the glycosyltransferase 15 family.</text>
</comment>
<evidence type="ECO:0000313" key="5">
    <source>
        <dbReference type="EMBL" id="PMD22869.1"/>
    </source>
</evidence>
<dbReference type="GO" id="GO:0006493">
    <property type="term" value="P:protein O-linked glycosylation"/>
    <property type="evidence" value="ECO:0007669"/>
    <property type="project" value="TreeGrafter"/>
</dbReference>
<dbReference type="FunFam" id="3.90.550.10:FF:000051">
    <property type="entry name" value="Alpha-1,2-mannosyltransferase (Ktr4)"/>
    <property type="match status" value="1"/>
</dbReference>
<protein>
    <submittedName>
        <fullName evidence="5">Glycosyltransferase family 15 protein</fullName>
    </submittedName>
</protein>
<dbReference type="AlphaFoldDB" id="A0A2J6Q9C8"/>
<evidence type="ECO:0000256" key="4">
    <source>
        <dbReference type="SAM" id="Phobius"/>
    </source>
</evidence>
<dbReference type="Pfam" id="PF01793">
    <property type="entry name" value="Glyco_transf_15"/>
    <property type="match status" value="1"/>
</dbReference>
<keyword evidence="2" id="KW-0328">Glycosyltransferase</keyword>
<name>A0A2J6Q9C8_9HELO</name>
<organism evidence="5 6">
    <name type="scientific">Hyaloscypha hepaticicola</name>
    <dbReference type="NCBI Taxonomy" id="2082293"/>
    <lineage>
        <taxon>Eukaryota</taxon>
        <taxon>Fungi</taxon>
        <taxon>Dikarya</taxon>
        <taxon>Ascomycota</taxon>
        <taxon>Pezizomycotina</taxon>
        <taxon>Leotiomycetes</taxon>
        <taxon>Helotiales</taxon>
        <taxon>Hyaloscyphaceae</taxon>
        <taxon>Hyaloscypha</taxon>
    </lineage>
</organism>